<dbReference type="OrthoDB" id="4748970at2759"/>
<evidence type="ECO:0000313" key="3">
    <source>
        <dbReference type="Proteomes" id="UP000054097"/>
    </source>
</evidence>
<feature type="compositionally biased region" description="Low complexity" evidence="1">
    <location>
        <begin position="320"/>
        <end position="341"/>
    </location>
</feature>
<evidence type="ECO:0000256" key="1">
    <source>
        <dbReference type="SAM" id="MobiDB-lite"/>
    </source>
</evidence>
<accession>A0A0C2WXC7</accession>
<gene>
    <name evidence="2" type="ORF">M408DRAFT_270174</name>
</gene>
<evidence type="ECO:0000313" key="2">
    <source>
        <dbReference type="EMBL" id="KIM30783.1"/>
    </source>
</evidence>
<reference evidence="3" key="2">
    <citation type="submission" date="2015-01" db="EMBL/GenBank/DDBJ databases">
        <title>Evolutionary Origins and Diversification of the Mycorrhizal Mutualists.</title>
        <authorList>
            <consortium name="DOE Joint Genome Institute"/>
            <consortium name="Mycorrhizal Genomics Consortium"/>
            <person name="Kohler A."/>
            <person name="Kuo A."/>
            <person name="Nagy L.G."/>
            <person name="Floudas D."/>
            <person name="Copeland A."/>
            <person name="Barry K.W."/>
            <person name="Cichocki N."/>
            <person name="Veneault-Fourrey C."/>
            <person name="LaButti K."/>
            <person name="Lindquist E.A."/>
            <person name="Lipzen A."/>
            <person name="Lundell T."/>
            <person name="Morin E."/>
            <person name="Murat C."/>
            <person name="Riley R."/>
            <person name="Ohm R."/>
            <person name="Sun H."/>
            <person name="Tunlid A."/>
            <person name="Henrissat B."/>
            <person name="Grigoriev I.V."/>
            <person name="Hibbett D.S."/>
            <person name="Martin F."/>
        </authorList>
    </citation>
    <scope>NUCLEOTIDE SEQUENCE [LARGE SCALE GENOMIC DNA]</scope>
    <source>
        <strain evidence="3">MAFF 305830</strain>
    </source>
</reference>
<keyword evidence="3" id="KW-1185">Reference proteome</keyword>
<reference evidence="2 3" key="1">
    <citation type="submission" date="2014-04" db="EMBL/GenBank/DDBJ databases">
        <authorList>
            <consortium name="DOE Joint Genome Institute"/>
            <person name="Kuo A."/>
            <person name="Zuccaro A."/>
            <person name="Kohler A."/>
            <person name="Nagy L.G."/>
            <person name="Floudas D."/>
            <person name="Copeland A."/>
            <person name="Barry K.W."/>
            <person name="Cichocki N."/>
            <person name="Veneault-Fourrey C."/>
            <person name="LaButti K."/>
            <person name="Lindquist E.A."/>
            <person name="Lipzen A."/>
            <person name="Lundell T."/>
            <person name="Morin E."/>
            <person name="Murat C."/>
            <person name="Sun H."/>
            <person name="Tunlid A."/>
            <person name="Henrissat B."/>
            <person name="Grigoriev I.V."/>
            <person name="Hibbett D.S."/>
            <person name="Martin F."/>
            <person name="Nordberg H.P."/>
            <person name="Cantor M.N."/>
            <person name="Hua S.X."/>
        </authorList>
    </citation>
    <scope>NUCLEOTIDE SEQUENCE [LARGE SCALE GENOMIC DNA]</scope>
    <source>
        <strain evidence="2 3">MAFF 305830</strain>
    </source>
</reference>
<organism evidence="2 3">
    <name type="scientific">Serendipita vermifera MAFF 305830</name>
    <dbReference type="NCBI Taxonomy" id="933852"/>
    <lineage>
        <taxon>Eukaryota</taxon>
        <taxon>Fungi</taxon>
        <taxon>Dikarya</taxon>
        <taxon>Basidiomycota</taxon>
        <taxon>Agaricomycotina</taxon>
        <taxon>Agaricomycetes</taxon>
        <taxon>Sebacinales</taxon>
        <taxon>Serendipitaceae</taxon>
        <taxon>Serendipita</taxon>
    </lineage>
</organism>
<protein>
    <submittedName>
        <fullName evidence="2">Uncharacterized protein</fullName>
    </submittedName>
</protein>
<dbReference type="AlphaFoldDB" id="A0A0C2WXC7"/>
<sequence>MLSSLGMNASTPPSLVCSNVFWKGPMILPIEESLVVSSQDLRSTEAASETAAASSSLMTFPPDLHRPNYEHFDIRSFLDCQSSTSYQVQSLESTVPHAERVSGQISRPRNSHEVVSGSSYAMNLGNEGVSADFSETSASNFIGRHPQSHPSVPLLPFFEFTEFYPEAASPKAAVNDYGVASEYGESEPSNVWYNQPSRPTTTGSTQMVDLQAHNTQSFGVECIIDDQQSIAVRYSSRADTKKFPLFLRHSAEQSGSTFEATLAPSQNPSMSTDPYIRSHSRRPFGSSGFPFTHRGSHTSVSPTVFPQHAVSSLAPHPHVTQSLSGGSLGSASTPTLSVSPSLSSPMLNQTHNTTAGVMLPPHSEQRINADVSHRPSLRHEPTITYNAFSDSPLHGLQLLHRLGAGVTSGQPPGDPSTPAVVPQLLLSPPSTPPSSLPRDVAQFLSISFRDPPNWWRRLVLDSVMQSSFLRNDELEPQDRGSADPITMGFGKSGRSIYGVFIEEFTKGKWKCLFGNETSPCPNNAVFKRFERAVEHVRSHLNHRPYKCDGTCNPEATACQRRFFAHQYLRDHLTRKGKTPCIIWSVGLGNHLLTHC</sequence>
<proteinExistence type="predicted"/>
<dbReference type="EMBL" id="KN824283">
    <property type="protein sequence ID" value="KIM30783.1"/>
    <property type="molecule type" value="Genomic_DNA"/>
</dbReference>
<dbReference type="HOGENOM" id="CLU_458678_0_0_1"/>
<feature type="region of interest" description="Disordered" evidence="1">
    <location>
        <begin position="316"/>
        <end position="341"/>
    </location>
</feature>
<dbReference type="Proteomes" id="UP000054097">
    <property type="component" value="Unassembled WGS sequence"/>
</dbReference>
<name>A0A0C2WXC7_SERVB</name>